<dbReference type="OrthoDB" id="786002at2"/>
<comment type="caution">
    <text evidence="1">The sequence shown here is derived from an EMBL/GenBank/DDBJ whole genome shotgun (WGS) entry which is preliminary data.</text>
</comment>
<dbReference type="SUPFAM" id="SSF51126">
    <property type="entry name" value="Pectin lyase-like"/>
    <property type="match status" value="1"/>
</dbReference>
<sequence>MKKFLILLLFISVCDKAFSQNRIYISSSGNDLNSGRDSTKPWKTLHKLYRGYTYLLHRGDTLYFSLKRIPESDKREKITLGAYGASNQKPVLSLYKKVVRGAFEKQANDVWRVNLRDPSKLNGYTNLTDSNVGFIKVNGVIYGSKFPDQTSLSKNWDFASMDGYLYIKLNDDINPYNIQLAGNYTIIELSDDMTVQDIQLVGTGGHAIQGDSVSNIEIKHVDIAEIGGSYLPRAKIKNTRYGNGIELFNSATNCLIEDCSVSQVFDAAYTMQGGAVNSYFDNVVFRNNIADKNEQSFELWIKGWKSGFRNCKFINNRCTNSGFGWSHAVRTDKNVGVHLLIHAWEVADGDLLISGNQFENPRSSYMFSRDKIAGKNSFKSEKNVVLLKSGIPLRSSDSGSLQKQVRTLQKQTGWEKRTEFRTIK</sequence>
<dbReference type="AlphaFoldDB" id="A0A2P8FSU0"/>
<dbReference type="Proteomes" id="UP000241964">
    <property type="component" value="Unassembled WGS sequence"/>
</dbReference>
<evidence type="ECO:0008006" key="3">
    <source>
        <dbReference type="Google" id="ProtNLM"/>
    </source>
</evidence>
<dbReference type="Gene3D" id="2.160.20.10">
    <property type="entry name" value="Single-stranded right-handed beta-helix, Pectin lyase-like"/>
    <property type="match status" value="1"/>
</dbReference>
<protein>
    <recommendedName>
        <fullName evidence="3">Parallel beta helix pectate lyase-like protein</fullName>
    </recommendedName>
</protein>
<reference evidence="1 2" key="1">
    <citation type="submission" date="2018-03" db="EMBL/GenBank/DDBJ databases">
        <title>Genomic Encyclopedia of Archaeal and Bacterial Type Strains, Phase II (KMG-II): from individual species to whole genera.</title>
        <authorList>
            <person name="Goeker M."/>
        </authorList>
    </citation>
    <scope>NUCLEOTIDE SEQUENCE [LARGE SCALE GENOMIC DNA]</scope>
    <source>
        <strain evidence="1 2">DSM 29057</strain>
    </source>
</reference>
<dbReference type="InterPro" id="IPR011050">
    <property type="entry name" value="Pectin_lyase_fold/virulence"/>
</dbReference>
<name>A0A2P8FSU0_9BACT</name>
<dbReference type="EMBL" id="PYAS01000013">
    <property type="protein sequence ID" value="PSL24792.1"/>
    <property type="molecule type" value="Genomic_DNA"/>
</dbReference>
<dbReference type="RefSeq" id="WP_106598122.1">
    <property type="nucleotide sequence ID" value="NZ_PYAS01000013.1"/>
</dbReference>
<proteinExistence type="predicted"/>
<organism evidence="1 2">
    <name type="scientific">Dyadobacter jiangsuensis</name>
    <dbReference type="NCBI Taxonomy" id="1591085"/>
    <lineage>
        <taxon>Bacteria</taxon>
        <taxon>Pseudomonadati</taxon>
        <taxon>Bacteroidota</taxon>
        <taxon>Cytophagia</taxon>
        <taxon>Cytophagales</taxon>
        <taxon>Spirosomataceae</taxon>
        <taxon>Dyadobacter</taxon>
    </lineage>
</organism>
<keyword evidence="2" id="KW-1185">Reference proteome</keyword>
<evidence type="ECO:0000313" key="2">
    <source>
        <dbReference type="Proteomes" id="UP000241964"/>
    </source>
</evidence>
<evidence type="ECO:0000313" key="1">
    <source>
        <dbReference type="EMBL" id="PSL24792.1"/>
    </source>
</evidence>
<accession>A0A2P8FSU0</accession>
<gene>
    <name evidence="1" type="ORF">CLV60_113217</name>
</gene>
<dbReference type="InterPro" id="IPR012334">
    <property type="entry name" value="Pectin_lyas_fold"/>
</dbReference>